<evidence type="ECO:0000313" key="1">
    <source>
        <dbReference type="EMBL" id="GAA4928860.1"/>
    </source>
</evidence>
<proteinExistence type="predicted"/>
<comment type="caution">
    <text evidence="1">The sequence shown here is derived from an EMBL/GenBank/DDBJ whole genome shotgun (WGS) entry which is preliminary data.</text>
</comment>
<reference evidence="2" key="1">
    <citation type="journal article" date="2019" name="Int. J. Syst. Evol. Microbiol.">
        <title>The Global Catalogue of Microorganisms (GCM) 10K type strain sequencing project: providing services to taxonomists for standard genome sequencing and annotation.</title>
        <authorList>
            <consortium name="The Broad Institute Genomics Platform"/>
            <consortium name="The Broad Institute Genome Sequencing Center for Infectious Disease"/>
            <person name="Wu L."/>
            <person name="Ma J."/>
        </authorList>
    </citation>
    <scope>NUCLEOTIDE SEQUENCE [LARGE SCALE GENOMIC DNA]</scope>
    <source>
        <strain evidence="2">JCM 18123</strain>
    </source>
</reference>
<dbReference type="EMBL" id="BAABIK010000002">
    <property type="protein sequence ID" value="GAA4928860.1"/>
    <property type="molecule type" value="Genomic_DNA"/>
</dbReference>
<keyword evidence="2" id="KW-1185">Reference proteome</keyword>
<dbReference type="Proteomes" id="UP001499993">
    <property type="component" value="Unassembled WGS sequence"/>
</dbReference>
<protein>
    <submittedName>
        <fullName evidence="1">Uncharacterized protein</fullName>
    </submittedName>
</protein>
<evidence type="ECO:0000313" key="2">
    <source>
        <dbReference type="Proteomes" id="UP001499993"/>
    </source>
</evidence>
<name>A0ABP9GBW7_9ACTN</name>
<gene>
    <name evidence="1" type="ORF">GCM10023224_05240</name>
</gene>
<sequence>MPEPATPASPWASAAPISGHLDRRLPAGLWECWTCRATTPSPIEHARWHAHERHTLPRTLPLGWRRTYQTDPITGRRTDALTKETT</sequence>
<accession>A0ABP9GBW7</accession>
<organism evidence="1 2">
    <name type="scientific">Streptomonospora halophila</name>
    <dbReference type="NCBI Taxonomy" id="427369"/>
    <lineage>
        <taxon>Bacteria</taxon>
        <taxon>Bacillati</taxon>
        <taxon>Actinomycetota</taxon>
        <taxon>Actinomycetes</taxon>
        <taxon>Streptosporangiales</taxon>
        <taxon>Nocardiopsidaceae</taxon>
        <taxon>Streptomonospora</taxon>
    </lineage>
</organism>
<dbReference type="RefSeq" id="WP_345555302.1">
    <property type="nucleotide sequence ID" value="NZ_BAABIK010000002.1"/>
</dbReference>